<organism evidence="1 2">
    <name type="scientific">Racocetra persica</name>
    <dbReference type="NCBI Taxonomy" id="160502"/>
    <lineage>
        <taxon>Eukaryota</taxon>
        <taxon>Fungi</taxon>
        <taxon>Fungi incertae sedis</taxon>
        <taxon>Mucoromycota</taxon>
        <taxon>Glomeromycotina</taxon>
        <taxon>Glomeromycetes</taxon>
        <taxon>Diversisporales</taxon>
        <taxon>Gigasporaceae</taxon>
        <taxon>Racocetra</taxon>
    </lineage>
</organism>
<dbReference type="EMBL" id="CAJVQC010141731">
    <property type="protein sequence ID" value="CAG8844236.1"/>
    <property type="molecule type" value="Genomic_DNA"/>
</dbReference>
<dbReference type="Proteomes" id="UP000789920">
    <property type="component" value="Unassembled WGS sequence"/>
</dbReference>
<name>A0ACA9SPP8_9GLOM</name>
<evidence type="ECO:0000313" key="2">
    <source>
        <dbReference type="Proteomes" id="UP000789920"/>
    </source>
</evidence>
<protein>
    <submittedName>
        <fullName evidence="1">31889_t:CDS:1</fullName>
    </submittedName>
</protein>
<gene>
    <name evidence="1" type="ORF">RPERSI_LOCUS33121</name>
</gene>
<evidence type="ECO:0000313" key="1">
    <source>
        <dbReference type="EMBL" id="CAG8844236.1"/>
    </source>
</evidence>
<keyword evidence="2" id="KW-1185">Reference proteome</keyword>
<feature type="non-terminal residue" evidence="1">
    <location>
        <position position="49"/>
    </location>
</feature>
<proteinExistence type="predicted"/>
<sequence length="49" mass="5503">QELVNNKSSWLIDNKEVLFEESLSLSDNQENLFGKASSSSSSTLIKQEK</sequence>
<comment type="caution">
    <text evidence="1">The sequence shown here is derived from an EMBL/GenBank/DDBJ whole genome shotgun (WGS) entry which is preliminary data.</text>
</comment>
<feature type="non-terminal residue" evidence="1">
    <location>
        <position position="1"/>
    </location>
</feature>
<reference evidence="1" key="1">
    <citation type="submission" date="2021-06" db="EMBL/GenBank/DDBJ databases">
        <authorList>
            <person name="Kallberg Y."/>
            <person name="Tangrot J."/>
            <person name="Rosling A."/>
        </authorList>
    </citation>
    <scope>NUCLEOTIDE SEQUENCE</scope>
    <source>
        <strain evidence="1">MA461A</strain>
    </source>
</reference>
<accession>A0ACA9SPP8</accession>